<dbReference type="Pfam" id="PF01797">
    <property type="entry name" value="Y1_Tnp"/>
    <property type="match status" value="1"/>
</dbReference>
<gene>
    <name evidence="2" type="ORF">SAMN05443667_10641</name>
</gene>
<keyword evidence="3" id="KW-1185">Reference proteome</keyword>
<dbReference type="PANTHER" id="PTHR33360:SF2">
    <property type="entry name" value="TRANSPOSASE FOR INSERTION SEQUENCE ELEMENT IS200"/>
    <property type="match status" value="1"/>
</dbReference>
<proteinExistence type="predicted"/>
<evidence type="ECO:0000313" key="2">
    <source>
        <dbReference type="EMBL" id="SEA59899.1"/>
    </source>
</evidence>
<dbReference type="InterPro" id="IPR036515">
    <property type="entry name" value="Transposase_17_sf"/>
</dbReference>
<organism evidence="2 3">
    <name type="scientific">Flavobacterium gillisiae</name>
    <dbReference type="NCBI Taxonomy" id="150146"/>
    <lineage>
        <taxon>Bacteria</taxon>
        <taxon>Pseudomonadati</taxon>
        <taxon>Bacteroidota</taxon>
        <taxon>Flavobacteriia</taxon>
        <taxon>Flavobacteriales</taxon>
        <taxon>Flavobacteriaceae</taxon>
        <taxon>Flavobacterium</taxon>
    </lineage>
</organism>
<reference evidence="3" key="1">
    <citation type="submission" date="2016-10" db="EMBL/GenBank/DDBJ databases">
        <authorList>
            <person name="Varghese N."/>
            <person name="Submissions S."/>
        </authorList>
    </citation>
    <scope>NUCLEOTIDE SEQUENCE [LARGE SCALE GENOMIC DNA]</scope>
    <source>
        <strain evidence="3">DSM 22376</strain>
    </source>
</reference>
<dbReference type="STRING" id="150146.SAMN05443667_10641"/>
<dbReference type="SMART" id="SM01321">
    <property type="entry name" value="Y1_Tnp"/>
    <property type="match status" value="1"/>
</dbReference>
<evidence type="ECO:0000313" key="3">
    <source>
        <dbReference type="Proteomes" id="UP000198951"/>
    </source>
</evidence>
<dbReference type="NCBIfam" id="NF033573">
    <property type="entry name" value="transpos_IS200"/>
    <property type="match status" value="1"/>
</dbReference>
<evidence type="ECO:0000259" key="1">
    <source>
        <dbReference type="SMART" id="SM01321"/>
    </source>
</evidence>
<name>A0A1H4CHV0_9FLAO</name>
<feature type="domain" description="Transposase IS200-like" evidence="1">
    <location>
        <begin position="5"/>
        <end position="119"/>
    </location>
</feature>
<dbReference type="GO" id="GO:0006313">
    <property type="term" value="P:DNA transposition"/>
    <property type="evidence" value="ECO:0007669"/>
    <property type="project" value="InterPro"/>
</dbReference>
<dbReference type="GO" id="GO:0003677">
    <property type="term" value="F:DNA binding"/>
    <property type="evidence" value="ECO:0007669"/>
    <property type="project" value="InterPro"/>
</dbReference>
<sequence length="153" mass="18131">MANTYTQIHIHFVFAVKYRKGIIESQWKDSLYKYITGIIQNNNHKLLSINGMPDHIHILVGLRPSQSISDLMKDVKQGSSLWINENKLAKCHFEWQEGFGAFSYSKSQLLNVIGYIKNQEQHHKIKSFREEYFDILEKFEVEYNEKFVFKELV</sequence>
<accession>A0A1H4CHV0</accession>
<dbReference type="PANTHER" id="PTHR33360">
    <property type="entry name" value="TRANSPOSASE FOR INSERTION SEQUENCE ELEMENT IS200"/>
    <property type="match status" value="1"/>
</dbReference>
<dbReference type="OrthoDB" id="9797997at2"/>
<dbReference type="EMBL" id="FNRD01000006">
    <property type="protein sequence ID" value="SEA59899.1"/>
    <property type="molecule type" value="Genomic_DNA"/>
</dbReference>
<protein>
    <submittedName>
        <fullName evidence="2">REP element-mobilizing transposase RayT</fullName>
    </submittedName>
</protein>
<dbReference type="Proteomes" id="UP000198951">
    <property type="component" value="Unassembled WGS sequence"/>
</dbReference>
<dbReference type="SUPFAM" id="SSF143422">
    <property type="entry name" value="Transposase IS200-like"/>
    <property type="match status" value="1"/>
</dbReference>
<dbReference type="GO" id="GO:0004803">
    <property type="term" value="F:transposase activity"/>
    <property type="evidence" value="ECO:0007669"/>
    <property type="project" value="InterPro"/>
</dbReference>
<dbReference type="InterPro" id="IPR002686">
    <property type="entry name" value="Transposase_17"/>
</dbReference>
<dbReference type="Gene3D" id="3.30.70.1290">
    <property type="entry name" value="Transposase IS200-like"/>
    <property type="match status" value="1"/>
</dbReference>
<dbReference type="RefSeq" id="WP_091088711.1">
    <property type="nucleotide sequence ID" value="NZ_FNRD01000006.1"/>
</dbReference>
<dbReference type="AlphaFoldDB" id="A0A1H4CHV0"/>